<evidence type="ECO:0000313" key="2">
    <source>
        <dbReference type="EMBL" id="TQL00784.1"/>
    </source>
</evidence>
<gene>
    <name evidence="2" type="ORF">FB563_5902</name>
</gene>
<dbReference type="GO" id="GO:0003677">
    <property type="term" value="F:DNA binding"/>
    <property type="evidence" value="ECO:0007669"/>
    <property type="project" value="InterPro"/>
</dbReference>
<accession>A0A542UNV6</accession>
<protein>
    <recommendedName>
        <fullName evidence="4">Tyr recombinase domain-containing protein</fullName>
    </recommendedName>
</protein>
<dbReference type="SUPFAM" id="SSF56349">
    <property type="entry name" value="DNA breaking-rejoining enzymes"/>
    <property type="match status" value="1"/>
</dbReference>
<dbReference type="Gene3D" id="1.10.443.10">
    <property type="entry name" value="Intergrase catalytic core"/>
    <property type="match status" value="1"/>
</dbReference>
<sequence length="181" mass="20428">MTVGIDWCRPTSLDLARFAQWLITEPLAPRGPRSTAVRFRTKKSANPVLTTLFEFLRFGTAHGWVPADVVDRLSDQKYPSFLPPGYDPGEDDAQYRTVNSRTVKFVVADDGIEWLADAQIERSLDLMPRARDRFLVALLRCTGIRIGEGLGLRREDMQSLSRWSASTWTTSTNAARSRRPG</sequence>
<dbReference type="GO" id="GO:0015074">
    <property type="term" value="P:DNA integration"/>
    <property type="evidence" value="ECO:0007669"/>
    <property type="project" value="InterPro"/>
</dbReference>
<proteinExistence type="predicted"/>
<reference evidence="2 3" key="1">
    <citation type="submission" date="2019-06" db="EMBL/GenBank/DDBJ databases">
        <title>Sequencing the genomes of 1000 actinobacteria strains.</title>
        <authorList>
            <person name="Klenk H.-P."/>
        </authorList>
    </citation>
    <scope>NUCLEOTIDE SEQUENCE [LARGE SCALE GENOMIC DNA]</scope>
    <source>
        <strain evidence="2 3">DSM 41929</strain>
    </source>
</reference>
<dbReference type="GO" id="GO:0006310">
    <property type="term" value="P:DNA recombination"/>
    <property type="evidence" value="ECO:0007669"/>
    <property type="project" value="UniProtKB-KW"/>
</dbReference>
<name>A0A542UNV6_9ACTN</name>
<dbReference type="InterPro" id="IPR013762">
    <property type="entry name" value="Integrase-like_cat_sf"/>
</dbReference>
<dbReference type="AlphaFoldDB" id="A0A542UNV6"/>
<keyword evidence="3" id="KW-1185">Reference proteome</keyword>
<dbReference type="EMBL" id="VFNX01000001">
    <property type="protein sequence ID" value="TQL00784.1"/>
    <property type="molecule type" value="Genomic_DNA"/>
</dbReference>
<evidence type="ECO:0000313" key="3">
    <source>
        <dbReference type="Proteomes" id="UP000318103"/>
    </source>
</evidence>
<evidence type="ECO:0000256" key="1">
    <source>
        <dbReference type="ARBA" id="ARBA00023172"/>
    </source>
</evidence>
<keyword evidence="1" id="KW-0233">DNA recombination</keyword>
<dbReference type="OrthoDB" id="9803188at2"/>
<organism evidence="2 3">
    <name type="scientific">Streptomyces puniciscabiei</name>
    <dbReference type="NCBI Taxonomy" id="164348"/>
    <lineage>
        <taxon>Bacteria</taxon>
        <taxon>Bacillati</taxon>
        <taxon>Actinomycetota</taxon>
        <taxon>Actinomycetes</taxon>
        <taxon>Kitasatosporales</taxon>
        <taxon>Streptomycetaceae</taxon>
        <taxon>Streptomyces</taxon>
    </lineage>
</organism>
<comment type="caution">
    <text evidence="2">The sequence shown here is derived from an EMBL/GenBank/DDBJ whole genome shotgun (WGS) entry which is preliminary data.</text>
</comment>
<evidence type="ECO:0008006" key="4">
    <source>
        <dbReference type="Google" id="ProtNLM"/>
    </source>
</evidence>
<dbReference type="Proteomes" id="UP000318103">
    <property type="component" value="Unassembled WGS sequence"/>
</dbReference>
<dbReference type="RefSeq" id="WP_055704133.1">
    <property type="nucleotide sequence ID" value="NZ_JBPJFI010000001.1"/>
</dbReference>
<dbReference type="InterPro" id="IPR011010">
    <property type="entry name" value="DNA_brk_join_enz"/>
</dbReference>